<gene>
    <name evidence="2" type="ORF">HMPREF0621_1834</name>
</gene>
<dbReference type="AlphaFoldDB" id="C9PS60"/>
<organism evidence="2 3">
    <name type="scientific">Pasteurella dagmatis ATCC 43325</name>
    <dbReference type="NCBI Taxonomy" id="667128"/>
    <lineage>
        <taxon>Bacteria</taxon>
        <taxon>Pseudomonadati</taxon>
        <taxon>Pseudomonadota</taxon>
        <taxon>Gammaproteobacteria</taxon>
        <taxon>Pasteurellales</taxon>
        <taxon>Pasteurellaceae</taxon>
        <taxon>Pasteurella</taxon>
    </lineage>
</organism>
<name>C9PS60_9PAST</name>
<keyword evidence="1" id="KW-0472">Membrane</keyword>
<evidence type="ECO:0000313" key="3">
    <source>
        <dbReference type="Proteomes" id="UP000005519"/>
    </source>
</evidence>
<keyword evidence="3" id="KW-1185">Reference proteome</keyword>
<comment type="caution">
    <text evidence="2">The sequence shown here is derived from an EMBL/GenBank/DDBJ whole genome shotgun (WGS) entry which is preliminary data.</text>
</comment>
<sequence>MFSWKKVLFGGLAMVLSLVVLFVAGMVFLTLDPKDNCLDYGGRYNEVTQTCEK</sequence>
<evidence type="ECO:0000256" key="1">
    <source>
        <dbReference type="SAM" id="Phobius"/>
    </source>
</evidence>
<proteinExistence type="predicted"/>
<feature type="transmembrane region" description="Helical" evidence="1">
    <location>
        <begin position="7"/>
        <end position="31"/>
    </location>
</feature>
<reference evidence="2 3" key="1">
    <citation type="submission" date="2009-10" db="EMBL/GenBank/DDBJ databases">
        <authorList>
            <person name="Muzny D."/>
            <person name="Qin X."/>
            <person name="Deng J."/>
            <person name="Jiang H."/>
            <person name="Liu Y."/>
            <person name="Qu J."/>
            <person name="Song X.-Z."/>
            <person name="Zhang L."/>
            <person name="Thornton R."/>
            <person name="Coyle M."/>
            <person name="Francisco L."/>
            <person name="Jackson L."/>
            <person name="Javaid M."/>
            <person name="Korchina V."/>
            <person name="Kovar C."/>
            <person name="Mata R."/>
            <person name="Mathew T."/>
            <person name="Ngo R."/>
            <person name="Nguyen L."/>
            <person name="Nguyen N."/>
            <person name="Okwuonu G."/>
            <person name="Ongeri F."/>
            <person name="Pham C."/>
            <person name="Simmons D."/>
            <person name="Wilczek-Boney K."/>
            <person name="Hale W."/>
            <person name="Jakkamsetti A."/>
            <person name="Pham P."/>
            <person name="Ruth R."/>
            <person name="San Lucas F."/>
            <person name="Warren J."/>
            <person name="Zhang J."/>
            <person name="Zhao Z."/>
            <person name="Zhou C."/>
            <person name="Zhu D."/>
            <person name="Lee S."/>
            <person name="Bess C."/>
            <person name="Blankenburg K."/>
            <person name="Forbes L."/>
            <person name="Fu Q."/>
            <person name="Gubbala S."/>
            <person name="Hirani K."/>
            <person name="Jayaseelan J.C."/>
            <person name="Lara F."/>
            <person name="Munidasa M."/>
            <person name="Palculict T."/>
            <person name="Patil S."/>
            <person name="Pu L.-L."/>
            <person name="Saada N."/>
            <person name="Tang L."/>
            <person name="Weissenberger G."/>
            <person name="Zhu Y."/>
            <person name="Hemphill L."/>
            <person name="Shang Y."/>
            <person name="Youmans B."/>
            <person name="Ayvaz T."/>
            <person name="Ross M."/>
            <person name="Santibanez J."/>
            <person name="Aqrawi P."/>
            <person name="Gross S."/>
            <person name="Joshi V."/>
            <person name="Fowler G."/>
            <person name="Nazareth L."/>
            <person name="Reid J."/>
            <person name="Worley K."/>
            <person name="Petrosino J."/>
            <person name="Highlander S."/>
            <person name="Gibbs R."/>
        </authorList>
    </citation>
    <scope>NUCLEOTIDE SEQUENCE [LARGE SCALE GENOMIC DNA]</scope>
    <source>
        <strain evidence="2 3">ATCC 43325</strain>
    </source>
</reference>
<evidence type="ECO:0000313" key="2">
    <source>
        <dbReference type="EMBL" id="EEX49787.1"/>
    </source>
</evidence>
<keyword evidence="1" id="KW-0812">Transmembrane</keyword>
<protein>
    <submittedName>
        <fullName evidence="2">Uncharacterized protein</fullName>
    </submittedName>
</protein>
<dbReference type="HOGENOM" id="CLU_3064447_0_0_6"/>
<keyword evidence="1" id="KW-1133">Transmembrane helix</keyword>
<dbReference type="Proteomes" id="UP000005519">
    <property type="component" value="Unassembled WGS sequence"/>
</dbReference>
<dbReference type="RefSeq" id="WP_005762924.1">
    <property type="nucleotide sequence ID" value="NZ_GG704810.1"/>
</dbReference>
<dbReference type="STRING" id="667128.HMPREF0621_1834"/>
<accession>C9PS60</accession>
<dbReference type="EMBL" id="ACZR01000018">
    <property type="protein sequence ID" value="EEX49787.1"/>
    <property type="molecule type" value="Genomic_DNA"/>
</dbReference>